<dbReference type="SMART" id="SM00841">
    <property type="entry name" value="Elong-fact-P_C"/>
    <property type="match status" value="1"/>
</dbReference>
<dbReference type="NCBIfam" id="TIGR00038">
    <property type="entry name" value="efp"/>
    <property type="match status" value="1"/>
</dbReference>
<evidence type="ECO:0000256" key="7">
    <source>
        <dbReference type="HAMAP-Rule" id="MF_00141"/>
    </source>
</evidence>
<keyword evidence="4 7" id="KW-0963">Cytoplasm</keyword>
<dbReference type="Pfam" id="PF01132">
    <property type="entry name" value="EFP"/>
    <property type="match status" value="1"/>
</dbReference>
<dbReference type="PIRSF" id="PIRSF005901">
    <property type="entry name" value="EF-P"/>
    <property type="match status" value="1"/>
</dbReference>
<dbReference type="SUPFAM" id="SSF50249">
    <property type="entry name" value="Nucleic acid-binding proteins"/>
    <property type="match status" value="2"/>
</dbReference>
<proteinExistence type="inferred from homology"/>
<evidence type="ECO:0000256" key="2">
    <source>
        <dbReference type="ARBA" id="ARBA00004815"/>
    </source>
</evidence>
<feature type="domain" description="Elongation factor P C-terminal" evidence="10">
    <location>
        <begin position="129"/>
        <end position="184"/>
    </location>
</feature>
<comment type="function">
    <text evidence="7">Involved in peptide bond synthesis. Stimulates efficient translation and peptide-bond synthesis on native or reconstituted 70S ribosomes in vitro. Probably functions indirectly by altering the affinity of the ribosome for aminoacyl-tRNA, thus increasing their reactivity as acceptors for peptidyl transferase.</text>
</comment>
<dbReference type="Gene3D" id="2.30.30.30">
    <property type="match status" value="1"/>
</dbReference>
<dbReference type="EMBL" id="PGYQ01000013">
    <property type="protein sequence ID" value="PKL72186.1"/>
    <property type="molecule type" value="Genomic_DNA"/>
</dbReference>
<evidence type="ECO:0000256" key="8">
    <source>
        <dbReference type="NCBIfam" id="TIGR00038"/>
    </source>
</evidence>
<keyword evidence="6 7" id="KW-0648">Protein biosynthesis</keyword>
<dbReference type="InterPro" id="IPR012340">
    <property type="entry name" value="NA-bd_OB-fold"/>
</dbReference>
<dbReference type="CDD" id="cd05794">
    <property type="entry name" value="S1_EF-P_repeat_2"/>
    <property type="match status" value="1"/>
</dbReference>
<comment type="similarity">
    <text evidence="3 7 9">Belongs to the elongation factor P family.</text>
</comment>
<comment type="pathway">
    <text evidence="2 7">Protein biosynthesis; polypeptide chain elongation.</text>
</comment>
<evidence type="ECO:0000256" key="1">
    <source>
        <dbReference type="ARBA" id="ARBA00004496"/>
    </source>
</evidence>
<dbReference type="PANTHER" id="PTHR30053">
    <property type="entry name" value="ELONGATION FACTOR P"/>
    <property type="match status" value="1"/>
</dbReference>
<dbReference type="UniPathway" id="UPA00345"/>
<comment type="subcellular location">
    <subcellularLocation>
        <location evidence="1 7">Cytoplasm</location>
    </subcellularLocation>
</comment>
<sequence>MLSISDLKIGTIIEIENEPYVIQSTQHVKMGRGGALLRTKIKNLINSNVLEKTFKSYEKIKEASLEKSRANFLYKDENNIYLMDNETYEQFSFPINQANEKINFLKEEQEVEVLNFNNQPVNIKLPPKVVLEVIEAPLGVKGNSAQGASKVIVCETGLKINAPLFINQGDKILINTETGEYVERA</sequence>
<evidence type="ECO:0000256" key="9">
    <source>
        <dbReference type="RuleBase" id="RU004389"/>
    </source>
</evidence>
<gene>
    <name evidence="7 12" type="primary">efp</name>
    <name evidence="12" type="ORF">CVV26_02650</name>
</gene>
<dbReference type="HAMAP" id="MF_00141">
    <property type="entry name" value="EF_P"/>
    <property type="match status" value="1"/>
</dbReference>
<dbReference type="Proteomes" id="UP000233414">
    <property type="component" value="Unassembled WGS sequence"/>
</dbReference>
<evidence type="ECO:0000259" key="10">
    <source>
        <dbReference type="SMART" id="SM00841"/>
    </source>
</evidence>
<dbReference type="CDD" id="cd04470">
    <property type="entry name" value="S1_EF-P_repeat_1"/>
    <property type="match status" value="1"/>
</dbReference>
<dbReference type="GO" id="GO:0005829">
    <property type="term" value="C:cytosol"/>
    <property type="evidence" value="ECO:0007669"/>
    <property type="project" value="UniProtKB-ARBA"/>
</dbReference>
<feature type="domain" description="Translation elongation factor P/YeiP central" evidence="11">
    <location>
        <begin position="67"/>
        <end position="121"/>
    </location>
</feature>
<evidence type="ECO:0000259" key="11">
    <source>
        <dbReference type="SMART" id="SM01185"/>
    </source>
</evidence>
<evidence type="ECO:0000313" key="13">
    <source>
        <dbReference type="Proteomes" id="UP000233414"/>
    </source>
</evidence>
<dbReference type="GO" id="GO:0003746">
    <property type="term" value="F:translation elongation factor activity"/>
    <property type="evidence" value="ECO:0007669"/>
    <property type="project" value="UniProtKB-UniRule"/>
</dbReference>
<dbReference type="InterPro" id="IPR014722">
    <property type="entry name" value="Rib_uL2_dom2"/>
</dbReference>
<dbReference type="FunFam" id="2.30.30.30:FF:000003">
    <property type="entry name" value="Elongation factor P"/>
    <property type="match status" value="1"/>
</dbReference>
<organism evidence="12 13">
    <name type="scientific">Candidatus Kuenenbacteria bacterium HGW-Kuenenbacteria-1</name>
    <dbReference type="NCBI Taxonomy" id="2013812"/>
    <lineage>
        <taxon>Bacteria</taxon>
        <taxon>Candidatus Kueneniibacteriota</taxon>
    </lineage>
</organism>
<dbReference type="InterPro" id="IPR013185">
    <property type="entry name" value="Transl_elong_KOW-like"/>
</dbReference>
<dbReference type="NCBIfam" id="NF001810">
    <property type="entry name" value="PRK00529.1"/>
    <property type="match status" value="1"/>
</dbReference>
<reference evidence="12 13" key="1">
    <citation type="journal article" date="2017" name="ISME J.">
        <title>Potential for microbial H2 and metal transformations associated with novel bacteria and archaea in deep terrestrial subsurface sediments.</title>
        <authorList>
            <person name="Hernsdorf A.W."/>
            <person name="Amano Y."/>
            <person name="Miyakawa K."/>
            <person name="Ise K."/>
            <person name="Suzuki Y."/>
            <person name="Anantharaman K."/>
            <person name="Probst A."/>
            <person name="Burstein D."/>
            <person name="Thomas B.C."/>
            <person name="Banfield J.F."/>
        </authorList>
    </citation>
    <scope>NUCLEOTIDE SEQUENCE [LARGE SCALE GENOMIC DNA]</scope>
    <source>
        <strain evidence="12">HGW-Kuenenbacteria-1</strain>
    </source>
</reference>
<keyword evidence="5 7" id="KW-0251">Elongation factor</keyword>
<dbReference type="GO" id="GO:0043043">
    <property type="term" value="P:peptide biosynthetic process"/>
    <property type="evidence" value="ECO:0007669"/>
    <property type="project" value="InterPro"/>
</dbReference>
<accession>A0A2N1UN22</accession>
<dbReference type="SUPFAM" id="SSF50104">
    <property type="entry name" value="Translation proteins SH3-like domain"/>
    <property type="match status" value="1"/>
</dbReference>
<dbReference type="InterPro" id="IPR001059">
    <property type="entry name" value="Transl_elong_P/YeiP_cen"/>
</dbReference>
<evidence type="ECO:0000256" key="6">
    <source>
        <dbReference type="ARBA" id="ARBA00022917"/>
    </source>
</evidence>
<dbReference type="FunFam" id="2.40.50.140:FF:000009">
    <property type="entry name" value="Elongation factor P"/>
    <property type="match status" value="1"/>
</dbReference>
<dbReference type="InterPro" id="IPR011768">
    <property type="entry name" value="Transl_elongation_fac_P"/>
</dbReference>
<dbReference type="InterPro" id="IPR015365">
    <property type="entry name" value="Elong-fact-P_C"/>
</dbReference>
<dbReference type="InterPro" id="IPR008991">
    <property type="entry name" value="Translation_prot_SH3-like_sf"/>
</dbReference>
<protein>
    <recommendedName>
        <fullName evidence="7 8">Elongation factor P</fullName>
        <shortName evidence="7">EF-P</shortName>
    </recommendedName>
</protein>
<dbReference type="SMART" id="SM01185">
    <property type="entry name" value="EFP"/>
    <property type="match status" value="1"/>
</dbReference>
<dbReference type="Pfam" id="PF08207">
    <property type="entry name" value="EFP_N"/>
    <property type="match status" value="1"/>
</dbReference>
<dbReference type="FunFam" id="2.40.50.140:FF:000004">
    <property type="entry name" value="Elongation factor P"/>
    <property type="match status" value="1"/>
</dbReference>
<name>A0A2N1UN22_9BACT</name>
<dbReference type="InterPro" id="IPR020599">
    <property type="entry name" value="Transl_elong_fac_P/YeiP"/>
</dbReference>
<dbReference type="Pfam" id="PF09285">
    <property type="entry name" value="Elong-fact-P_C"/>
    <property type="match status" value="1"/>
</dbReference>
<evidence type="ECO:0000256" key="5">
    <source>
        <dbReference type="ARBA" id="ARBA00022768"/>
    </source>
</evidence>
<dbReference type="AlphaFoldDB" id="A0A2N1UN22"/>
<dbReference type="Gene3D" id="2.40.50.140">
    <property type="entry name" value="Nucleic acid-binding proteins"/>
    <property type="match status" value="2"/>
</dbReference>
<comment type="caution">
    <text evidence="12">The sequence shown here is derived from an EMBL/GenBank/DDBJ whole genome shotgun (WGS) entry which is preliminary data.</text>
</comment>
<evidence type="ECO:0000256" key="4">
    <source>
        <dbReference type="ARBA" id="ARBA00022490"/>
    </source>
</evidence>
<evidence type="ECO:0000313" key="12">
    <source>
        <dbReference type="EMBL" id="PKL72186.1"/>
    </source>
</evidence>
<dbReference type="PANTHER" id="PTHR30053:SF12">
    <property type="entry name" value="ELONGATION FACTOR P (EF-P) FAMILY PROTEIN"/>
    <property type="match status" value="1"/>
</dbReference>
<evidence type="ECO:0000256" key="3">
    <source>
        <dbReference type="ARBA" id="ARBA00009479"/>
    </source>
</evidence>